<dbReference type="Gene3D" id="3.40.630.30">
    <property type="match status" value="1"/>
</dbReference>
<dbReference type="OrthoDB" id="47374at2759"/>
<evidence type="ECO:0000256" key="2">
    <source>
        <dbReference type="ARBA" id="ARBA00023315"/>
    </source>
</evidence>
<dbReference type="STRING" id="1448321.A0A317WAH1"/>
<dbReference type="SUPFAM" id="SSF55729">
    <property type="entry name" value="Acyl-CoA N-acyltransferases (Nat)"/>
    <property type="match status" value="1"/>
</dbReference>
<feature type="compositionally biased region" description="Acidic residues" evidence="3">
    <location>
        <begin position="334"/>
        <end position="351"/>
    </location>
</feature>
<keyword evidence="1" id="KW-0808">Transferase</keyword>
<keyword evidence="5" id="KW-1185">Reference proteome</keyword>
<dbReference type="Proteomes" id="UP000247233">
    <property type="component" value="Unassembled WGS sequence"/>
</dbReference>
<protein>
    <recommendedName>
        <fullName evidence="6">GNAT family acetyltransferase</fullName>
    </recommendedName>
</protein>
<keyword evidence="2" id="KW-0012">Acyltransferase</keyword>
<feature type="compositionally biased region" description="Basic and acidic residues" evidence="3">
    <location>
        <begin position="312"/>
        <end position="333"/>
    </location>
</feature>
<dbReference type="AlphaFoldDB" id="A0A317WAH1"/>
<dbReference type="RefSeq" id="XP_025399959.1">
    <property type="nucleotide sequence ID" value="XM_025543086.1"/>
</dbReference>
<feature type="compositionally biased region" description="Pro residues" evidence="3">
    <location>
        <begin position="17"/>
        <end position="30"/>
    </location>
</feature>
<dbReference type="EMBL" id="MSFL01000010">
    <property type="protein sequence ID" value="PWY83516.1"/>
    <property type="molecule type" value="Genomic_DNA"/>
</dbReference>
<evidence type="ECO:0000313" key="4">
    <source>
        <dbReference type="EMBL" id="PWY83516.1"/>
    </source>
</evidence>
<organism evidence="4 5">
    <name type="scientific">Aspergillus heteromorphus CBS 117.55</name>
    <dbReference type="NCBI Taxonomy" id="1448321"/>
    <lineage>
        <taxon>Eukaryota</taxon>
        <taxon>Fungi</taxon>
        <taxon>Dikarya</taxon>
        <taxon>Ascomycota</taxon>
        <taxon>Pezizomycotina</taxon>
        <taxon>Eurotiomycetes</taxon>
        <taxon>Eurotiomycetidae</taxon>
        <taxon>Eurotiales</taxon>
        <taxon>Aspergillaceae</taxon>
        <taxon>Aspergillus</taxon>
        <taxon>Aspergillus subgen. Circumdati</taxon>
    </lineage>
</organism>
<dbReference type="GeneID" id="37065323"/>
<feature type="region of interest" description="Disordered" evidence="3">
    <location>
        <begin position="1"/>
        <end position="93"/>
    </location>
</feature>
<feature type="compositionally biased region" description="Pro residues" evidence="3">
    <location>
        <begin position="40"/>
        <end position="50"/>
    </location>
</feature>
<dbReference type="GO" id="GO:0031415">
    <property type="term" value="C:NatA complex"/>
    <property type="evidence" value="ECO:0007669"/>
    <property type="project" value="TreeGrafter"/>
</dbReference>
<dbReference type="GO" id="GO:0007064">
    <property type="term" value="P:mitotic sister chromatid cohesion"/>
    <property type="evidence" value="ECO:0007669"/>
    <property type="project" value="TreeGrafter"/>
</dbReference>
<reference evidence="4 5" key="1">
    <citation type="submission" date="2016-12" db="EMBL/GenBank/DDBJ databases">
        <title>The genomes of Aspergillus section Nigri reveals drivers in fungal speciation.</title>
        <authorList>
            <consortium name="DOE Joint Genome Institute"/>
            <person name="Vesth T.C."/>
            <person name="Nybo J."/>
            <person name="Theobald S."/>
            <person name="Brandl J."/>
            <person name="Frisvad J.C."/>
            <person name="Nielsen K.F."/>
            <person name="Lyhne E.K."/>
            <person name="Kogle M.E."/>
            <person name="Kuo A."/>
            <person name="Riley R."/>
            <person name="Clum A."/>
            <person name="Nolan M."/>
            <person name="Lipzen A."/>
            <person name="Salamov A."/>
            <person name="Henrissat B."/>
            <person name="Wiebenga A."/>
            <person name="De Vries R.P."/>
            <person name="Grigoriev I.V."/>
            <person name="Mortensen U.H."/>
            <person name="Andersen M.R."/>
            <person name="Baker S.E."/>
        </authorList>
    </citation>
    <scope>NUCLEOTIDE SEQUENCE [LARGE SCALE GENOMIC DNA]</scope>
    <source>
        <strain evidence="4 5">CBS 117.55</strain>
    </source>
</reference>
<feature type="region of interest" description="Disordered" evidence="3">
    <location>
        <begin position="309"/>
        <end position="384"/>
    </location>
</feature>
<name>A0A317WAH1_9EURO</name>
<dbReference type="InterPro" id="IPR051556">
    <property type="entry name" value="N-term/lysine_N-AcTrnsfr"/>
</dbReference>
<feature type="compositionally biased region" description="Polar residues" evidence="3">
    <location>
        <begin position="53"/>
        <end position="64"/>
    </location>
</feature>
<dbReference type="VEuPathDB" id="FungiDB:BO70DRAFT_361629"/>
<evidence type="ECO:0000256" key="3">
    <source>
        <dbReference type="SAM" id="MobiDB-lite"/>
    </source>
</evidence>
<dbReference type="PANTHER" id="PTHR42919">
    <property type="entry name" value="N-ALPHA-ACETYLTRANSFERASE"/>
    <property type="match status" value="1"/>
</dbReference>
<dbReference type="PANTHER" id="PTHR42919:SF8">
    <property type="entry name" value="N-ALPHA-ACETYLTRANSFERASE 50"/>
    <property type="match status" value="1"/>
</dbReference>
<proteinExistence type="predicted"/>
<accession>A0A317WAH1</accession>
<dbReference type="GO" id="GO:0016746">
    <property type="term" value="F:acyltransferase activity"/>
    <property type="evidence" value="ECO:0007669"/>
    <property type="project" value="UniProtKB-KW"/>
</dbReference>
<evidence type="ECO:0000313" key="5">
    <source>
        <dbReference type="Proteomes" id="UP000247233"/>
    </source>
</evidence>
<gene>
    <name evidence="4" type="ORF">BO70DRAFT_361629</name>
</gene>
<comment type="caution">
    <text evidence="4">The sequence shown here is derived from an EMBL/GenBank/DDBJ whole genome shotgun (WGS) entry which is preliminary data.</text>
</comment>
<feature type="compositionally biased region" description="Basic and acidic residues" evidence="3">
    <location>
        <begin position="360"/>
        <end position="384"/>
    </location>
</feature>
<evidence type="ECO:0008006" key="6">
    <source>
        <dbReference type="Google" id="ProtNLM"/>
    </source>
</evidence>
<dbReference type="InterPro" id="IPR016181">
    <property type="entry name" value="Acyl_CoA_acyltransferase"/>
</dbReference>
<sequence length="384" mass="41651">MAYQFFAKAHQAKAPTPASPPLSSPQPPAPVSSASNNPSARPPKGPPPFVVPRQSSSPSVNLASKFQPPTGRDPSFQAPPYPHPIASAHPTPHPHVTVELVGTAHIPSLTRITGLLLPIRYPNSFYTATITDPVIASLSRVAIYHDHPVAAAPASATPPSLTSPAIGTDKVIGGIRCRLERLPPTTAELLQGTSTSEPTNLYIQTLHLLSPYRGYGIAASLLNSLLFSNSDLSSSGSPGPRSAQQVSELVKHYNIRTVTAHVHEANDEGLKWYVARGFQVEDGVVENYYRRLKPSGARIVKLSLQWTDADNEGNKPSRNEIQDIPKDQRKTSVGDDDDDWEKVEAEDDDEDHGVQPFADSDSKLFEVDEGVSRKRKADDEPQRL</sequence>
<evidence type="ECO:0000256" key="1">
    <source>
        <dbReference type="ARBA" id="ARBA00022679"/>
    </source>
</evidence>